<dbReference type="RefSeq" id="WP_131160072.1">
    <property type="nucleotide sequence ID" value="NZ_BDMD01000040.1"/>
</dbReference>
<name>A0A401H9J8_AERPX</name>
<evidence type="ECO:0000313" key="3">
    <source>
        <dbReference type="Proteomes" id="UP000291213"/>
    </source>
</evidence>
<reference evidence="2 3" key="1">
    <citation type="submission" date="2017-02" db="EMBL/GenBank/DDBJ databases">
        <title>isolation and characterization of a novel temperate virus Aeropyrum globular virus 1 infecting hyperthermophilic archaeon Aeropyrum.</title>
        <authorList>
            <person name="Yumiya M."/>
            <person name="Yoshida T."/>
            <person name="Sako Y."/>
        </authorList>
    </citation>
    <scope>NUCLEOTIDE SEQUENCE [LARGE SCALE GENOMIC DNA]</scope>
    <source>
        <strain evidence="2 3">YK1-12-2013</strain>
    </source>
</reference>
<organism evidence="2 3">
    <name type="scientific">Aeropyrum pernix</name>
    <dbReference type="NCBI Taxonomy" id="56636"/>
    <lineage>
        <taxon>Archaea</taxon>
        <taxon>Thermoproteota</taxon>
        <taxon>Thermoprotei</taxon>
        <taxon>Desulfurococcales</taxon>
        <taxon>Desulfurococcaceae</taxon>
        <taxon>Aeropyrum</taxon>
    </lineage>
</organism>
<dbReference type="Pfam" id="PF10130">
    <property type="entry name" value="PIN_2"/>
    <property type="match status" value="1"/>
</dbReference>
<evidence type="ECO:0000259" key="1">
    <source>
        <dbReference type="Pfam" id="PF10130"/>
    </source>
</evidence>
<protein>
    <recommendedName>
        <fullName evidence="1">PIN domain-containing protein</fullName>
    </recommendedName>
</protein>
<comment type="caution">
    <text evidence="2">The sequence shown here is derived from an EMBL/GenBank/DDBJ whole genome shotgun (WGS) entry which is preliminary data.</text>
</comment>
<dbReference type="InterPro" id="IPR002716">
    <property type="entry name" value="PIN_dom"/>
</dbReference>
<dbReference type="Proteomes" id="UP000291213">
    <property type="component" value="Unassembled WGS sequence"/>
</dbReference>
<proteinExistence type="predicted"/>
<dbReference type="EMBL" id="BDMD01000040">
    <property type="protein sequence ID" value="GBF09060.1"/>
    <property type="molecule type" value="Genomic_DNA"/>
</dbReference>
<sequence>MVIYLTDILGIKAFTPEKTLQIDEHLEELAKRKKISVEELWATIRVLLLNLDIIGKEAYNSLMEKAGECVEDLADANFAALALYLAEKHEKVILLTWNKNDYNEDCLKAYGVILYTPSDLRVPVK</sequence>
<gene>
    <name evidence="2" type="ORF">apy_07850</name>
</gene>
<feature type="domain" description="PIN" evidence="1">
    <location>
        <begin position="14"/>
        <end position="85"/>
    </location>
</feature>
<dbReference type="AlphaFoldDB" id="A0A401H9J8"/>
<accession>A0A401H9J8</accession>
<evidence type="ECO:0000313" key="2">
    <source>
        <dbReference type="EMBL" id="GBF09060.1"/>
    </source>
</evidence>